<gene>
    <name evidence="6" type="ORF">THAOC_23353</name>
</gene>
<evidence type="ECO:0000256" key="1">
    <source>
        <dbReference type="ARBA" id="ARBA00008140"/>
    </source>
</evidence>
<name>K0RSF7_THAOC</name>
<evidence type="ECO:0000256" key="2">
    <source>
        <dbReference type="ARBA" id="ARBA00022670"/>
    </source>
</evidence>
<organism evidence="6 7">
    <name type="scientific">Thalassiosira oceanica</name>
    <name type="common">Marine diatom</name>
    <dbReference type="NCBI Taxonomy" id="159749"/>
    <lineage>
        <taxon>Eukaryota</taxon>
        <taxon>Sar</taxon>
        <taxon>Stramenopiles</taxon>
        <taxon>Ochrophyta</taxon>
        <taxon>Bacillariophyta</taxon>
        <taxon>Coscinodiscophyceae</taxon>
        <taxon>Thalassiosirophycidae</taxon>
        <taxon>Thalassiosirales</taxon>
        <taxon>Thalassiosiraceae</taxon>
        <taxon>Thalassiosira</taxon>
    </lineage>
</organism>
<proteinExistence type="inferred from homology"/>
<dbReference type="InterPro" id="IPR008580">
    <property type="entry name" value="PPPDE_dom"/>
</dbReference>
<evidence type="ECO:0000256" key="3">
    <source>
        <dbReference type="ARBA" id="ARBA00022801"/>
    </source>
</evidence>
<dbReference type="GO" id="GO:0006508">
    <property type="term" value="P:proteolysis"/>
    <property type="evidence" value="ECO:0007669"/>
    <property type="project" value="UniProtKB-KW"/>
</dbReference>
<accession>K0RSF7</accession>
<sequence>MADLALYDRHVRGGRGPGRGSGALAPAGAKSVRRFNFFCSRPLTLRRQQQQEEEERINAGPERRADDNEAGSGDSGDRGQGRQRGGPSTNMSGGRGYEGGRTRMGTSVILNVYDLSPANEYLCSVGLGLHHSGVEVLGREYSFASGGGVFDSSPKEAPGAKFRESIELGHFEGGSAELNAAIGDLREEFGPDRYNLIRRNCNHFANALVWRLLGRTIPGHVNRLADYGNCCSCLIPRKLLEEAPVGPGGGSGNGSSYQVFSPKKQDTPAVFSGSGHTLGAPSQEGRMSLLGSWRGRASQKKAQESLTDRREKAKRAALARMEGDETE</sequence>
<dbReference type="InterPro" id="IPR042266">
    <property type="entry name" value="PPPDE_sf"/>
</dbReference>
<dbReference type="OrthoDB" id="412286at2759"/>
<evidence type="ECO:0000313" key="6">
    <source>
        <dbReference type="EMBL" id="EJK56708.1"/>
    </source>
</evidence>
<keyword evidence="3" id="KW-0378">Hydrolase</keyword>
<feature type="region of interest" description="Disordered" evidence="4">
    <location>
        <begin position="246"/>
        <end position="327"/>
    </location>
</feature>
<protein>
    <recommendedName>
        <fullName evidence="5">PPPDE domain-containing protein</fullName>
    </recommendedName>
</protein>
<feature type="region of interest" description="Disordered" evidence="4">
    <location>
        <begin position="1"/>
        <end position="26"/>
    </location>
</feature>
<dbReference type="EMBL" id="AGNL01030768">
    <property type="protein sequence ID" value="EJK56708.1"/>
    <property type="molecule type" value="Genomic_DNA"/>
</dbReference>
<dbReference type="SMART" id="SM01179">
    <property type="entry name" value="DUF862"/>
    <property type="match status" value="1"/>
</dbReference>
<reference evidence="6 7" key="1">
    <citation type="journal article" date="2012" name="Genome Biol.">
        <title>Genome and low-iron response of an oceanic diatom adapted to chronic iron limitation.</title>
        <authorList>
            <person name="Lommer M."/>
            <person name="Specht M."/>
            <person name="Roy A.S."/>
            <person name="Kraemer L."/>
            <person name="Andreson R."/>
            <person name="Gutowska M.A."/>
            <person name="Wolf J."/>
            <person name="Bergner S.V."/>
            <person name="Schilhabel M.B."/>
            <person name="Klostermeier U.C."/>
            <person name="Beiko R.G."/>
            <person name="Rosenstiel P."/>
            <person name="Hippler M."/>
            <person name="Laroche J."/>
        </authorList>
    </citation>
    <scope>NUCLEOTIDE SEQUENCE [LARGE SCALE GENOMIC DNA]</scope>
    <source>
        <strain evidence="6 7">CCMP1005</strain>
    </source>
</reference>
<comment type="caution">
    <text evidence="6">The sequence shown here is derived from an EMBL/GenBank/DDBJ whole genome shotgun (WGS) entry which is preliminary data.</text>
</comment>
<feature type="compositionally biased region" description="Basic and acidic residues" evidence="4">
    <location>
        <begin position="1"/>
        <end position="11"/>
    </location>
</feature>
<keyword evidence="2" id="KW-0645">Protease</keyword>
<dbReference type="AlphaFoldDB" id="K0RSF7"/>
<dbReference type="GO" id="GO:0016579">
    <property type="term" value="P:protein deubiquitination"/>
    <property type="evidence" value="ECO:0007669"/>
    <property type="project" value="TreeGrafter"/>
</dbReference>
<comment type="similarity">
    <text evidence="1">Belongs to the DeSI family.</text>
</comment>
<evidence type="ECO:0000313" key="7">
    <source>
        <dbReference type="Proteomes" id="UP000266841"/>
    </source>
</evidence>
<dbReference type="Gene3D" id="3.90.1720.30">
    <property type="entry name" value="PPPDE domains"/>
    <property type="match status" value="1"/>
</dbReference>
<dbReference type="GO" id="GO:0101005">
    <property type="term" value="F:deubiquitinase activity"/>
    <property type="evidence" value="ECO:0007669"/>
    <property type="project" value="TreeGrafter"/>
</dbReference>
<dbReference type="PANTHER" id="PTHR12378:SF80">
    <property type="entry name" value="IP06716P-RELATED"/>
    <property type="match status" value="1"/>
</dbReference>
<keyword evidence="7" id="KW-1185">Reference proteome</keyword>
<feature type="domain" description="PPPDE" evidence="5">
    <location>
        <begin position="106"/>
        <end position="239"/>
    </location>
</feature>
<feature type="region of interest" description="Disordered" evidence="4">
    <location>
        <begin position="43"/>
        <end position="101"/>
    </location>
</feature>
<evidence type="ECO:0000256" key="4">
    <source>
        <dbReference type="SAM" id="MobiDB-lite"/>
    </source>
</evidence>
<dbReference type="eggNOG" id="KOG0324">
    <property type="taxonomic scope" value="Eukaryota"/>
</dbReference>
<evidence type="ECO:0000259" key="5">
    <source>
        <dbReference type="PROSITE" id="PS51858"/>
    </source>
</evidence>
<feature type="compositionally biased region" description="Basic and acidic residues" evidence="4">
    <location>
        <begin position="301"/>
        <end position="311"/>
    </location>
</feature>
<dbReference type="PROSITE" id="PS51858">
    <property type="entry name" value="PPPDE"/>
    <property type="match status" value="1"/>
</dbReference>
<dbReference type="Proteomes" id="UP000266841">
    <property type="component" value="Unassembled WGS sequence"/>
</dbReference>
<dbReference type="PANTHER" id="PTHR12378">
    <property type="entry name" value="DESUMOYLATING ISOPEPTIDASE"/>
    <property type="match status" value="1"/>
</dbReference>
<dbReference type="Pfam" id="PF05903">
    <property type="entry name" value="Peptidase_C97"/>
    <property type="match status" value="1"/>
</dbReference>